<feature type="compositionally biased region" description="Gly residues" evidence="1">
    <location>
        <begin position="705"/>
        <end position="714"/>
    </location>
</feature>
<proteinExistence type="predicted"/>
<feature type="region of interest" description="Disordered" evidence="1">
    <location>
        <begin position="635"/>
        <end position="769"/>
    </location>
</feature>
<dbReference type="Proteomes" id="UP000230750">
    <property type="component" value="Unassembled WGS sequence"/>
</dbReference>
<evidence type="ECO:0000313" key="3">
    <source>
        <dbReference type="EMBL" id="PIK38070.1"/>
    </source>
</evidence>
<feature type="compositionally biased region" description="Acidic residues" evidence="1">
    <location>
        <begin position="663"/>
        <end position="673"/>
    </location>
</feature>
<accession>A0A2G8JQT4</accession>
<dbReference type="GO" id="GO:0006355">
    <property type="term" value="P:regulation of DNA-templated transcription"/>
    <property type="evidence" value="ECO:0007669"/>
    <property type="project" value="TreeGrafter"/>
</dbReference>
<evidence type="ECO:0000256" key="1">
    <source>
        <dbReference type="SAM" id="MobiDB-lite"/>
    </source>
</evidence>
<dbReference type="PANTHER" id="PTHR21494">
    <property type="entry name" value="ACTIVATING SIGNAL COINTEGRATOR 1 COMPLEX SUBUNIT 2 ASC-1 COMPLEX SUBUNIT P100"/>
    <property type="match status" value="1"/>
</dbReference>
<dbReference type="InterPro" id="IPR052586">
    <property type="entry name" value="ASCC2"/>
</dbReference>
<dbReference type="GO" id="GO:0043130">
    <property type="term" value="F:ubiquitin binding"/>
    <property type="evidence" value="ECO:0007669"/>
    <property type="project" value="InterPro"/>
</dbReference>
<feature type="domain" description="CUE" evidence="2">
    <location>
        <begin position="480"/>
        <end position="523"/>
    </location>
</feature>
<dbReference type="Pfam" id="PF02845">
    <property type="entry name" value="CUE"/>
    <property type="match status" value="1"/>
</dbReference>
<organism evidence="3 4">
    <name type="scientific">Stichopus japonicus</name>
    <name type="common">Sea cucumber</name>
    <dbReference type="NCBI Taxonomy" id="307972"/>
    <lineage>
        <taxon>Eukaryota</taxon>
        <taxon>Metazoa</taxon>
        <taxon>Echinodermata</taxon>
        <taxon>Eleutherozoa</taxon>
        <taxon>Echinozoa</taxon>
        <taxon>Holothuroidea</taxon>
        <taxon>Aspidochirotacea</taxon>
        <taxon>Aspidochirotida</taxon>
        <taxon>Stichopodidae</taxon>
        <taxon>Apostichopus</taxon>
    </lineage>
</organism>
<evidence type="ECO:0000313" key="4">
    <source>
        <dbReference type="Proteomes" id="UP000230750"/>
    </source>
</evidence>
<reference evidence="3 4" key="1">
    <citation type="journal article" date="2017" name="PLoS Biol.">
        <title>The sea cucumber genome provides insights into morphological evolution and visceral regeneration.</title>
        <authorList>
            <person name="Zhang X."/>
            <person name="Sun L."/>
            <person name="Yuan J."/>
            <person name="Sun Y."/>
            <person name="Gao Y."/>
            <person name="Zhang L."/>
            <person name="Li S."/>
            <person name="Dai H."/>
            <person name="Hamel J.F."/>
            <person name="Liu C."/>
            <person name="Yu Y."/>
            <person name="Liu S."/>
            <person name="Lin W."/>
            <person name="Guo K."/>
            <person name="Jin S."/>
            <person name="Xu P."/>
            <person name="Storey K.B."/>
            <person name="Huan P."/>
            <person name="Zhang T."/>
            <person name="Zhou Y."/>
            <person name="Zhang J."/>
            <person name="Lin C."/>
            <person name="Li X."/>
            <person name="Xing L."/>
            <person name="Huo D."/>
            <person name="Sun M."/>
            <person name="Wang L."/>
            <person name="Mercier A."/>
            <person name="Li F."/>
            <person name="Yang H."/>
            <person name="Xiang J."/>
        </authorList>
    </citation>
    <scope>NUCLEOTIDE SEQUENCE [LARGE SCALE GENOMIC DNA]</scope>
    <source>
        <strain evidence="3">Shaxun</strain>
        <tissue evidence="3">Muscle</tissue>
    </source>
</reference>
<dbReference type="EMBL" id="MRZV01001409">
    <property type="protein sequence ID" value="PIK38070.1"/>
    <property type="molecule type" value="Genomic_DNA"/>
</dbReference>
<keyword evidence="4" id="KW-1185">Reference proteome</keyword>
<evidence type="ECO:0000259" key="2">
    <source>
        <dbReference type="PROSITE" id="PS51140"/>
    </source>
</evidence>
<sequence>MPVQKEELRPLNDRFIHVSVPNGGNVKRPALDSYWVETVHFLNIPPLPIEWDEATVAEWQERLAYVEEDLKWLLKLPTINFGASFYSMKNLEIIAKYRPLHFQNVYDTSLQKCLDSYLKNAPRYHDGEHQMPPSLLGKQKSIHRLVFLAFLRLSTHKESKEGFINPSSFGDLIYDNYIFDAVKLIELSVLYGGGNAELLKKMVENVFKNQPNYLSDLKQVVPTILEAFVTISKKCGLKQDSHSEGPAELTEPRWECTLLMKPICEIQDIIFYVMDSALSIQSFLEIYPEACHIFFDQGFVVKVSNFCEILLPHLARTVQDVQLDDERLRGDLRNKLIIAKVSLAKVCHLMIKTCCIQPALESAEDEVIRHVERYLDTMSSILSDKMFLAAMAEQYSIQEDLELVLQSSTQVDEARTQFILDGVNSAIEMYSQKIPPMTPTVRQSEESAATNFTDDYQTDAYVEDHASAMGASAPRKTGVELESLITEVKDLLPGLGDGFLELCLEEYNYDTAKLINDILEGNLPPGLQELDRNIPRDAQPEPVHRAVADESDLLTSRGNVYDGDEFDIFAGQSVDTSKIHKGKKEDADLRTILADKSSLRDLRSTYEDYYYEYDDEYEDEYDDTYDTVNVGAQDKDSAEELTDGRPFTIPRVLQQQGRRDRESEEDEGEEEDSPPPHPPRDEFVPRPPSQVTRGRGRGRGRGSAARGGGEGGLEGVEDRAAAIPPIGEETRDKNHLGQTTTENPRHQRREAEECSRGDRGSQQFKKVKG</sequence>
<dbReference type="SUPFAM" id="SSF46934">
    <property type="entry name" value="UBA-like"/>
    <property type="match status" value="1"/>
</dbReference>
<name>A0A2G8JQT4_STIJA</name>
<dbReference type="AlphaFoldDB" id="A0A2G8JQT4"/>
<dbReference type="Gene3D" id="1.10.8.10">
    <property type="entry name" value="DNA helicase RuvA subunit, C-terminal domain"/>
    <property type="match status" value="1"/>
</dbReference>
<dbReference type="InterPro" id="IPR041800">
    <property type="entry name" value="ASCC2_CUE"/>
</dbReference>
<feature type="compositionally biased region" description="Basic and acidic residues" evidence="1">
    <location>
        <begin position="743"/>
        <end position="759"/>
    </location>
</feature>
<dbReference type="InterPro" id="IPR003892">
    <property type="entry name" value="CUE"/>
</dbReference>
<dbReference type="PANTHER" id="PTHR21494:SF0">
    <property type="entry name" value="ACTIVATING SIGNAL COINTEGRATOR 1 COMPLEX SUBUNIT 2"/>
    <property type="match status" value="1"/>
</dbReference>
<dbReference type="CDD" id="cd14364">
    <property type="entry name" value="CUE_ASCC2"/>
    <property type="match status" value="1"/>
</dbReference>
<feature type="compositionally biased region" description="Polar residues" evidence="1">
    <location>
        <begin position="760"/>
        <end position="769"/>
    </location>
</feature>
<dbReference type="InterPro" id="IPR009060">
    <property type="entry name" value="UBA-like_sf"/>
</dbReference>
<dbReference type="PROSITE" id="PS51140">
    <property type="entry name" value="CUE"/>
    <property type="match status" value="1"/>
</dbReference>
<dbReference type="OrthoDB" id="5577209at2759"/>
<protein>
    <submittedName>
        <fullName evidence="3">Putative activating signal cointegrator 1 complex subunit 2</fullName>
    </submittedName>
</protein>
<comment type="caution">
    <text evidence="3">The sequence shown here is derived from an EMBL/GenBank/DDBJ whole genome shotgun (WGS) entry which is preliminary data.</text>
</comment>
<dbReference type="SMART" id="SM00546">
    <property type="entry name" value="CUE"/>
    <property type="match status" value="1"/>
</dbReference>
<gene>
    <name evidence="3" type="ORF">BSL78_25085</name>
</gene>
<dbReference type="STRING" id="307972.A0A2G8JQT4"/>